<dbReference type="GO" id="GO:0051537">
    <property type="term" value="F:2 iron, 2 sulfur cluster binding"/>
    <property type="evidence" value="ECO:0007669"/>
    <property type="project" value="InterPro"/>
</dbReference>
<sequence>FARAWAPMMDRFARFGLPHLRPGHHVTYDVHANWKLVFQNYSECLHCPTIHPKLATVLPYQSGANDLTEGRFLGGYMEITPPNQSATMTGRACGRVVNGELPEDDRHRGYYYTLMPNLLLSLHPDYVNYYLVHPVAPDRTRVESEWLFHPDTLADPHNNMRDGIEFWDLTNRQDWDIVARSQLGISSRRYAPGPYSARESIPAAWDRAYLELMGRG</sequence>
<dbReference type="Pfam" id="PF00848">
    <property type="entry name" value="Ring_hydroxyl_A"/>
    <property type="match status" value="1"/>
</dbReference>
<dbReference type="Proteomes" id="UP000319836">
    <property type="component" value="Unassembled WGS sequence"/>
</dbReference>
<keyword evidence="3" id="KW-0560">Oxidoreductase</keyword>
<evidence type="ECO:0000313" key="3">
    <source>
        <dbReference type="EMBL" id="TMQ67881.1"/>
    </source>
</evidence>
<dbReference type="GO" id="GO:0051213">
    <property type="term" value="F:dioxygenase activity"/>
    <property type="evidence" value="ECO:0007669"/>
    <property type="project" value="UniProtKB-KW"/>
</dbReference>
<dbReference type="SUPFAM" id="SSF55961">
    <property type="entry name" value="Bet v1-like"/>
    <property type="match status" value="1"/>
</dbReference>
<organism evidence="3 4">
    <name type="scientific">Eiseniibacteriota bacterium</name>
    <dbReference type="NCBI Taxonomy" id="2212470"/>
    <lineage>
        <taxon>Bacteria</taxon>
        <taxon>Candidatus Eiseniibacteriota</taxon>
    </lineage>
</organism>
<dbReference type="InterPro" id="IPR001663">
    <property type="entry name" value="Rng_hydr_dOase-A"/>
</dbReference>
<feature type="non-terminal residue" evidence="3">
    <location>
        <position position="1"/>
    </location>
</feature>
<dbReference type="AlphaFoldDB" id="A0A538TWB4"/>
<dbReference type="PANTHER" id="PTHR43756">
    <property type="entry name" value="CHOLINE MONOOXYGENASE, CHLOROPLASTIC"/>
    <property type="match status" value="1"/>
</dbReference>
<dbReference type="GO" id="GO:0005506">
    <property type="term" value="F:iron ion binding"/>
    <property type="evidence" value="ECO:0007669"/>
    <property type="project" value="InterPro"/>
</dbReference>
<comment type="cofactor">
    <cofactor evidence="1">
        <name>Fe cation</name>
        <dbReference type="ChEBI" id="CHEBI:24875"/>
    </cofactor>
</comment>
<dbReference type="PANTHER" id="PTHR43756:SF5">
    <property type="entry name" value="CHOLINE MONOOXYGENASE, CHLOROPLASTIC"/>
    <property type="match status" value="1"/>
</dbReference>
<keyword evidence="3" id="KW-0223">Dioxygenase</keyword>
<dbReference type="EMBL" id="VBPA01000428">
    <property type="protein sequence ID" value="TMQ67881.1"/>
    <property type="molecule type" value="Genomic_DNA"/>
</dbReference>
<dbReference type="Gene3D" id="3.90.380.10">
    <property type="entry name" value="Naphthalene 1,2-dioxygenase Alpha Subunit, Chain A, domain 1"/>
    <property type="match status" value="1"/>
</dbReference>
<dbReference type="InterPro" id="IPR015879">
    <property type="entry name" value="Ring_hydroxy_dOase_asu_C_dom"/>
</dbReference>
<feature type="domain" description="Aromatic-ring-hydroxylating dioxygenase alpha subunit C-terminal" evidence="2">
    <location>
        <begin position="20"/>
        <end position="211"/>
    </location>
</feature>
<gene>
    <name evidence="3" type="ORF">E6K80_14795</name>
</gene>
<reference evidence="3 4" key="1">
    <citation type="journal article" date="2019" name="Nat. Microbiol.">
        <title>Mediterranean grassland soil C-N compound turnover is dependent on rainfall and depth, and is mediated by genomically divergent microorganisms.</title>
        <authorList>
            <person name="Diamond S."/>
            <person name="Andeer P.F."/>
            <person name="Li Z."/>
            <person name="Crits-Christoph A."/>
            <person name="Burstein D."/>
            <person name="Anantharaman K."/>
            <person name="Lane K.R."/>
            <person name="Thomas B.C."/>
            <person name="Pan C."/>
            <person name="Northen T.R."/>
            <person name="Banfield J.F."/>
        </authorList>
    </citation>
    <scope>NUCLEOTIDE SEQUENCE [LARGE SCALE GENOMIC DNA]</scope>
    <source>
        <strain evidence="3">WS_10</strain>
    </source>
</reference>
<evidence type="ECO:0000256" key="1">
    <source>
        <dbReference type="ARBA" id="ARBA00001962"/>
    </source>
</evidence>
<accession>A0A538TWB4</accession>
<protein>
    <submittedName>
        <fullName evidence="3">Aromatic ring-hydroxylating dioxygenase subunit alpha</fullName>
    </submittedName>
</protein>
<evidence type="ECO:0000313" key="4">
    <source>
        <dbReference type="Proteomes" id="UP000319836"/>
    </source>
</evidence>
<evidence type="ECO:0000259" key="2">
    <source>
        <dbReference type="Pfam" id="PF00848"/>
    </source>
</evidence>
<proteinExistence type="predicted"/>
<name>A0A538TWB4_UNCEI</name>
<comment type="caution">
    <text evidence="3">The sequence shown here is derived from an EMBL/GenBank/DDBJ whole genome shotgun (WGS) entry which is preliminary data.</text>
</comment>